<keyword evidence="2 4" id="KW-0238">DNA-binding</keyword>
<organism evidence="7 8">
    <name type="scientific">Gilliamella apicola</name>
    <dbReference type="NCBI Taxonomy" id="1196095"/>
    <lineage>
        <taxon>Bacteria</taxon>
        <taxon>Pseudomonadati</taxon>
        <taxon>Pseudomonadota</taxon>
        <taxon>Gammaproteobacteria</taxon>
        <taxon>Orbales</taxon>
        <taxon>Orbaceae</taxon>
        <taxon>Gilliamella</taxon>
    </lineage>
</organism>
<dbReference type="InterPro" id="IPR057084">
    <property type="entry name" value="Int_N"/>
</dbReference>
<evidence type="ECO:0000313" key="8">
    <source>
        <dbReference type="Proteomes" id="UP000319138"/>
    </source>
</evidence>
<dbReference type="PROSITE" id="PS51898">
    <property type="entry name" value="TYR_RECOMBINASE"/>
    <property type="match status" value="1"/>
</dbReference>
<dbReference type="InterPro" id="IPR002104">
    <property type="entry name" value="Integrase_catalytic"/>
</dbReference>
<evidence type="ECO:0000256" key="2">
    <source>
        <dbReference type="ARBA" id="ARBA00023125"/>
    </source>
</evidence>
<dbReference type="EMBL" id="VMHL01000001">
    <property type="protein sequence ID" value="TSJ91780.1"/>
    <property type="molecule type" value="Genomic_DNA"/>
</dbReference>
<accession>A0A556RSA6</accession>
<dbReference type="CDD" id="cd00796">
    <property type="entry name" value="INT_Rci_Hp1_C"/>
    <property type="match status" value="1"/>
</dbReference>
<evidence type="ECO:0000259" key="5">
    <source>
        <dbReference type="PROSITE" id="PS51898"/>
    </source>
</evidence>
<dbReference type="Pfam" id="PF00589">
    <property type="entry name" value="Phage_integrase"/>
    <property type="match status" value="1"/>
</dbReference>
<dbReference type="SUPFAM" id="SSF56349">
    <property type="entry name" value="DNA breaking-rejoining enzymes"/>
    <property type="match status" value="1"/>
</dbReference>
<evidence type="ECO:0000313" key="7">
    <source>
        <dbReference type="EMBL" id="TSJ91780.1"/>
    </source>
</evidence>
<dbReference type="GO" id="GO:0006310">
    <property type="term" value="P:DNA recombination"/>
    <property type="evidence" value="ECO:0007669"/>
    <property type="project" value="UniProtKB-KW"/>
</dbReference>
<name>A0A556RSA6_9GAMM</name>
<sequence length="335" mass="38792">MSIRKQISGKWLFEKYLDGGRRIRKSFTTKGEALAYEGYIEEQAAIKPWVAEKQDRRRLSDLVNTWYLSHGKTLEDGEREKRILDFICESLGDPLADNFTAKDFTNYRQKRLNGEIYRVKSKKVVSKRTLNLELVYFRSVFNELKRLGEWDKPNPLDNIKQFKTSEQEMAYFTADQIDAVLAESALSTDKELLIKVKIGLSTGARWSEICDLKGSQIKDGRITFIKTKGRRNRTVPITQELLNELPKTKGKLFKCNISDKYFRKMIEKCGIDLPDGQLTHVLRHTFASHFMMNGGNILVLQKILGHTDIKVTMRYAHFAPDHLEEAVILNPLIKR</sequence>
<dbReference type="Pfam" id="PF24624">
    <property type="entry name" value="Int_N"/>
    <property type="match status" value="1"/>
</dbReference>
<reference evidence="7 8" key="1">
    <citation type="submission" date="2019-07" db="EMBL/GenBank/DDBJ databases">
        <title>Gilliamella genomes.</title>
        <authorList>
            <person name="Zheng H."/>
        </authorList>
    </citation>
    <scope>NUCLEOTIDE SEQUENCE [LARGE SCALE GENOMIC DNA]</scope>
    <source>
        <strain evidence="7 8">W8131</strain>
    </source>
</reference>
<dbReference type="GO" id="GO:0015074">
    <property type="term" value="P:DNA integration"/>
    <property type="evidence" value="ECO:0007669"/>
    <property type="project" value="UniProtKB-KW"/>
</dbReference>
<protein>
    <submittedName>
        <fullName evidence="7">Tyrosine-type recombinase/integrase</fullName>
    </submittedName>
</protein>
<dbReference type="PANTHER" id="PTHR30349">
    <property type="entry name" value="PHAGE INTEGRASE-RELATED"/>
    <property type="match status" value="1"/>
</dbReference>
<comment type="caution">
    <text evidence="7">The sequence shown here is derived from an EMBL/GenBank/DDBJ whole genome shotgun (WGS) entry which is preliminary data.</text>
</comment>
<dbReference type="GO" id="GO:0003677">
    <property type="term" value="F:DNA binding"/>
    <property type="evidence" value="ECO:0007669"/>
    <property type="project" value="UniProtKB-UniRule"/>
</dbReference>
<dbReference type="PANTHER" id="PTHR30349:SF93">
    <property type="entry name" value="FELS-2 PROPHAGE PROTEIN"/>
    <property type="match status" value="1"/>
</dbReference>
<dbReference type="InterPro" id="IPR044068">
    <property type="entry name" value="CB"/>
</dbReference>
<evidence type="ECO:0000259" key="6">
    <source>
        <dbReference type="PROSITE" id="PS51900"/>
    </source>
</evidence>
<gene>
    <name evidence="7" type="ORF">FPQ14_00490</name>
</gene>
<dbReference type="Gene3D" id="1.10.443.10">
    <property type="entry name" value="Intergrase catalytic core"/>
    <property type="match status" value="1"/>
</dbReference>
<evidence type="ECO:0000256" key="4">
    <source>
        <dbReference type="PROSITE-ProRule" id="PRU01248"/>
    </source>
</evidence>
<feature type="domain" description="Tyr recombinase" evidence="5">
    <location>
        <begin position="167"/>
        <end position="328"/>
    </location>
</feature>
<keyword evidence="1" id="KW-0229">DNA integration</keyword>
<dbReference type="AlphaFoldDB" id="A0A556RSA6"/>
<dbReference type="Proteomes" id="UP000319138">
    <property type="component" value="Unassembled WGS sequence"/>
</dbReference>
<evidence type="ECO:0000256" key="3">
    <source>
        <dbReference type="ARBA" id="ARBA00023172"/>
    </source>
</evidence>
<dbReference type="InterPro" id="IPR011010">
    <property type="entry name" value="DNA_brk_join_enz"/>
</dbReference>
<dbReference type="PROSITE" id="PS51900">
    <property type="entry name" value="CB"/>
    <property type="match status" value="1"/>
</dbReference>
<keyword evidence="3" id="KW-0233">DNA recombination</keyword>
<dbReference type="InterPro" id="IPR050090">
    <property type="entry name" value="Tyrosine_recombinase_XerCD"/>
</dbReference>
<proteinExistence type="predicted"/>
<evidence type="ECO:0000256" key="1">
    <source>
        <dbReference type="ARBA" id="ARBA00022908"/>
    </source>
</evidence>
<dbReference type="RefSeq" id="WP_144187486.1">
    <property type="nucleotide sequence ID" value="NZ_VMHL01000001.1"/>
</dbReference>
<feature type="domain" description="Core-binding (CB)" evidence="6">
    <location>
        <begin position="40"/>
        <end position="145"/>
    </location>
</feature>
<dbReference type="InterPro" id="IPR013762">
    <property type="entry name" value="Integrase-like_cat_sf"/>
</dbReference>